<evidence type="ECO:0000313" key="5">
    <source>
        <dbReference type="EMBL" id="KAE8368062.1"/>
    </source>
</evidence>
<accession>A0A5N7AE01</accession>
<dbReference type="InterPro" id="IPR027417">
    <property type="entry name" value="P-loop_NTPase"/>
</dbReference>
<gene>
    <name evidence="5" type="ORF">BDV27DRAFT_154390</name>
</gene>
<evidence type="ECO:0000256" key="1">
    <source>
        <dbReference type="ARBA" id="ARBA00022806"/>
    </source>
</evidence>
<dbReference type="InterPro" id="IPR041679">
    <property type="entry name" value="DNA2/NAM7-like_C"/>
</dbReference>
<sequence length="1123" mass="125202">MADPTLKLNPQAPVFVCSDPHEKKEASNKVLCTESGVLGDKSDMAEAAEVKEDNKDLTQDNMIALASTRSPDWHHFHGPRERWIRFKVPSESSSSSSFTEPNFLPAKSTFTHGDTAVCFRISDRPIAGKLAFQAFVTRSKSPMKKELHPENVAHSARLEFNLHPFVDRRIQRCVQNFSYTEHLPTKPKEGDEADKGSKVEYIAPCYIDIEFDTTGGISQGLSDGHEFNRETNELFVYMYSLTRNASTKPRTVNLRVDIDPRDVSRLTGFLETLKDIANLHPTSAAWSPYRAHGGEVRILFGQQKPRVIVHQGWGSDMVKFRGQSHFYDIDAYLVKMAYGAVLEWRRPYEMIKRIQLIPASIKLKRIGESIVAIAMLDRYAFKEDLLPPEMKGMELILPEFTEVEVIVRVPKGSGPTMEWKGSGFTVPGYIEDEDPSAIQIVLYGPRLGKLLNTDQDSAIVEHPVSLKFEINKAPIRRSINALAKLKANENEVARWFPLLLNHEPNALPDVDLLHGIDPNLIQSALRHLLQLKQWNADKVAAFRSVRNTKAGCSLLEGFPGCGKTTVLAAIAIFLHLCGFDILLVGPSNAAVDALTREFKELAPEVEYVRVRRGEVEKRSRTTANPRESADGDEEHAEVEIHSALMGLIMTMKESRSRKVEGDLEQSVLTYVQWKCNTVYAAGEEFVLNVAISTPKKQVTAPRNAEPDYTEDLQDAYSVVREYLSQPKVPRPKDASCEDLEKWSKRETAFKKSYDAVSELIIQEARVVACTNNLAGTDLVRRNFGTKGKGIIIIADEDGQATEPDAIVPLVSLDNADKLSANESPGYNEFGAQIGKSLFDRLRCARFPVAIVCQQHRMRPSLSKFPSDFTYEGKMTNDPSVEAITLNPVFSQKLLVWLKLQANDVEFRNEIELIGLDVSDGNSVTNPTTYSRSNVRNVAVVMDLIEYLITENALSGLSCCILPTYADQKKAYINSMLNLSRKQSIAWEDMVSVFTVDGMQGNQADIVIVDWVVTFGEPSDLGFASDNRRANVALTRARACLIVVANGQIINNNRLDGDEARMKVPPEILVHWKHLLDNDLVVPCAGALRDIVEVDEKADVPKADNTIQNGSAAKAPSELVTMTS</sequence>
<reference evidence="5 6" key="1">
    <citation type="submission" date="2019-04" db="EMBL/GenBank/DDBJ databases">
        <title>Friends and foes A comparative genomics studyof 23 Aspergillus species from section Flavi.</title>
        <authorList>
            <consortium name="DOE Joint Genome Institute"/>
            <person name="Kjaerbolling I."/>
            <person name="Vesth T."/>
            <person name="Frisvad J.C."/>
            <person name="Nybo J.L."/>
            <person name="Theobald S."/>
            <person name="Kildgaard S."/>
            <person name="Isbrandt T."/>
            <person name="Kuo A."/>
            <person name="Sato A."/>
            <person name="Lyhne E.K."/>
            <person name="Kogle M.E."/>
            <person name="Wiebenga A."/>
            <person name="Kun R.S."/>
            <person name="Lubbers R.J."/>
            <person name="Makela M.R."/>
            <person name="Barry K."/>
            <person name="Chovatia M."/>
            <person name="Clum A."/>
            <person name="Daum C."/>
            <person name="Haridas S."/>
            <person name="He G."/>
            <person name="LaButti K."/>
            <person name="Lipzen A."/>
            <person name="Mondo S."/>
            <person name="Riley R."/>
            <person name="Salamov A."/>
            <person name="Simmons B.A."/>
            <person name="Magnuson J.K."/>
            <person name="Henrissat B."/>
            <person name="Mortensen U.H."/>
            <person name="Larsen T.O."/>
            <person name="Devries R.P."/>
            <person name="Grigoriev I.V."/>
            <person name="Machida M."/>
            <person name="Baker S.E."/>
            <person name="Andersen M.R."/>
        </authorList>
    </citation>
    <scope>NUCLEOTIDE SEQUENCE [LARGE SCALE GENOMIC DNA]</scope>
    <source>
        <strain evidence="5 6">CBS 763.97</strain>
    </source>
</reference>
<dbReference type="Gene3D" id="3.40.50.300">
    <property type="entry name" value="P-loop containing nucleotide triphosphate hydrolases"/>
    <property type="match status" value="2"/>
</dbReference>
<dbReference type="SUPFAM" id="SSF52540">
    <property type="entry name" value="P-loop containing nucleoside triphosphate hydrolases"/>
    <property type="match status" value="1"/>
</dbReference>
<dbReference type="AlphaFoldDB" id="A0A5N7AE01"/>
<dbReference type="EMBL" id="ML737589">
    <property type="protein sequence ID" value="KAE8368062.1"/>
    <property type="molecule type" value="Genomic_DNA"/>
</dbReference>
<dbReference type="InterPro" id="IPR047187">
    <property type="entry name" value="SF1_C_Upf1"/>
</dbReference>
<keyword evidence="1" id="KW-0378">Hydrolase</keyword>
<proteinExistence type="predicted"/>
<dbReference type="Proteomes" id="UP000326268">
    <property type="component" value="Unassembled WGS sequence"/>
</dbReference>
<keyword evidence="1" id="KW-0347">Helicase</keyword>
<evidence type="ECO:0000313" key="6">
    <source>
        <dbReference type="Proteomes" id="UP000326268"/>
    </source>
</evidence>
<name>A0A5N7AE01_9EURO</name>
<evidence type="ECO:0000259" key="4">
    <source>
        <dbReference type="Pfam" id="PF13087"/>
    </source>
</evidence>
<feature type="region of interest" description="Disordered" evidence="2">
    <location>
        <begin position="614"/>
        <end position="635"/>
    </location>
</feature>
<protein>
    <submittedName>
        <fullName evidence="5">AAA domain-containing protein</fullName>
    </submittedName>
</protein>
<keyword evidence="1" id="KW-0547">Nucleotide-binding</keyword>
<keyword evidence="6" id="KW-1185">Reference proteome</keyword>
<dbReference type="PANTHER" id="PTHR10887">
    <property type="entry name" value="DNA2/NAM7 HELICASE FAMILY"/>
    <property type="match status" value="1"/>
</dbReference>
<evidence type="ECO:0000259" key="3">
    <source>
        <dbReference type="Pfam" id="PF13086"/>
    </source>
</evidence>
<feature type="region of interest" description="Disordered" evidence="2">
    <location>
        <begin position="1103"/>
        <end position="1123"/>
    </location>
</feature>
<dbReference type="Pfam" id="PF13087">
    <property type="entry name" value="AAA_12"/>
    <property type="match status" value="1"/>
</dbReference>
<dbReference type="GeneID" id="43656405"/>
<dbReference type="InterPro" id="IPR041677">
    <property type="entry name" value="DNA2/NAM7_AAA_11"/>
</dbReference>
<feature type="domain" description="DNA2/NAM7 helicase-like C-terminal" evidence="4">
    <location>
        <begin position="834"/>
        <end position="1045"/>
    </location>
</feature>
<dbReference type="RefSeq" id="XP_031931143.1">
    <property type="nucleotide sequence ID" value="XM_032071959.1"/>
</dbReference>
<dbReference type="PANTHER" id="PTHR10887:SF495">
    <property type="entry name" value="HELICASE SENATAXIN ISOFORM X1-RELATED"/>
    <property type="match status" value="1"/>
</dbReference>
<dbReference type="InterPro" id="IPR045055">
    <property type="entry name" value="DNA2/NAM7-like"/>
</dbReference>
<dbReference type="OrthoDB" id="4483681at2759"/>
<dbReference type="GO" id="GO:0004386">
    <property type="term" value="F:helicase activity"/>
    <property type="evidence" value="ECO:0007669"/>
    <property type="project" value="InterPro"/>
</dbReference>
<dbReference type="Pfam" id="PF13086">
    <property type="entry name" value="AAA_11"/>
    <property type="match status" value="1"/>
</dbReference>
<feature type="domain" description="DNA2/NAM7 helicase helicase" evidence="3">
    <location>
        <begin position="535"/>
        <end position="810"/>
    </location>
</feature>
<keyword evidence="1" id="KW-0067">ATP-binding</keyword>
<dbReference type="CDD" id="cd18808">
    <property type="entry name" value="SF1_C_Upf1"/>
    <property type="match status" value="1"/>
</dbReference>
<evidence type="ECO:0000256" key="2">
    <source>
        <dbReference type="SAM" id="MobiDB-lite"/>
    </source>
</evidence>
<organism evidence="5 6">
    <name type="scientific">Aspergillus caelatus</name>
    <dbReference type="NCBI Taxonomy" id="61420"/>
    <lineage>
        <taxon>Eukaryota</taxon>
        <taxon>Fungi</taxon>
        <taxon>Dikarya</taxon>
        <taxon>Ascomycota</taxon>
        <taxon>Pezizomycotina</taxon>
        <taxon>Eurotiomycetes</taxon>
        <taxon>Eurotiomycetidae</taxon>
        <taxon>Eurotiales</taxon>
        <taxon>Aspergillaceae</taxon>
        <taxon>Aspergillus</taxon>
        <taxon>Aspergillus subgen. Circumdati</taxon>
    </lineage>
</organism>